<proteinExistence type="predicted"/>
<feature type="region of interest" description="Disordered" evidence="1">
    <location>
        <begin position="1"/>
        <end position="44"/>
    </location>
</feature>
<organism evidence="2 4">
    <name type="scientific">Caulochytrium protostelioides</name>
    <dbReference type="NCBI Taxonomy" id="1555241"/>
    <lineage>
        <taxon>Eukaryota</taxon>
        <taxon>Fungi</taxon>
        <taxon>Fungi incertae sedis</taxon>
        <taxon>Chytridiomycota</taxon>
        <taxon>Chytridiomycota incertae sedis</taxon>
        <taxon>Chytridiomycetes</taxon>
        <taxon>Caulochytriales</taxon>
        <taxon>Caulochytriaceae</taxon>
        <taxon>Caulochytrium</taxon>
    </lineage>
</organism>
<protein>
    <submittedName>
        <fullName evidence="2">Uncharacterized protein</fullName>
    </submittedName>
</protein>
<dbReference type="Pfam" id="PF09495">
    <property type="entry name" value="DUF2462"/>
    <property type="match status" value="1"/>
</dbReference>
<feature type="compositionally biased region" description="Basic and acidic residues" evidence="1">
    <location>
        <begin position="89"/>
        <end position="101"/>
    </location>
</feature>
<reference evidence="2" key="3">
    <citation type="submission" date="2018-08" db="EMBL/GenBank/DDBJ databases">
        <title>Leveraging single-cell genomics to expand the Fungal Tree of Life.</title>
        <authorList>
            <consortium name="DOE Joint Genome Institute"/>
            <person name="Ahrendt S.R."/>
            <person name="Quandt C.A."/>
            <person name="Ciobanu D."/>
            <person name="Clum A."/>
            <person name="Salamov A."/>
            <person name="Andreopoulos B."/>
            <person name="Cheng J.-F."/>
            <person name="Woyke T."/>
            <person name="Pelin A."/>
            <person name="Henrissat B."/>
            <person name="Reynolds N."/>
            <person name="Benny G.L."/>
            <person name="Smith M.E."/>
            <person name="James T.Y."/>
            <person name="Grigoriev I.V."/>
        </authorList>
    </citation>
    <scope>NUCLEOTIDE SEQUENCE</scope>
    <source>
        <strain evidence="2">ATCC 52028</strain>
    </source>
</reference>
<evidence type="ECO:0000313" key="5">
    <source>
        <dbReference type="Proteomes" id="UP000274922"/>
    </source>
</evidence>
<evidence type="ECO:0000313" key="2">
    <source>
        <dbReference type="EMBL" id="RKO95420.1"/>
    </source>
</evidence>
<reference evidence="3" key="2">
    <citation type="submission" date="2018-04" db="EMBL/GenBank/DDBJ databases">
        <title>Leveraging single-cell genomics to expand the Fungal Tree of Life.</title>
        <authorList>
            <consortium name="DOE Joint Genome Institute"/>
            <person name="Ahrendt S.R."/>
            <person name="Quandt C.A."/>
            <person name="Ciobanu D."/>
            <person name="Clum A."/>
            <person name="Salamov A."/>
            <person name="Andreopoulos B."/>
            <person name="Cheng J.-F."/>
            <person name="Woyke T."/>
            <person name="Pelin A."/>
            <person name="Henrissat B."/>
            <person name="Benny G.L."/>
            <person name="Smith M.E."/>
            <person name="James T.Y."/>
            <person name="Grigoriev I.V."/>
        </authorList>
    </citation>
    <scope>NUCLEOTIDE SEQUENCE</scope>
    <source>
        <strain evidence="3">ATCC 52028</strain>
    </source>
</reference>
<reference evidence="4 5" key="1">
    <citation type="journal article" date="2018" name="Nat. Microbiol.">
        <title>Leveraging single-cell genomics to expand the fungal tree of life.</title>
        <authorList>
            <person name="Ahrendt S.R."/>
            <person name="Quandt C.A."/>
            <person name="Ciobanu D."/>
            <person name="Clum A."/>
            <person name="Salamov A."/>
            <person name="Andreopoulos B."/>
            <person name="Cheng J.F."/>
            <person name="Woyke T."/>
            <person name="Pelin A."/>
            <person name="Henrissat B."/>
            <person name="Reynolds N.K."/>
            <person name="Benny G.L."/>
            <person name="Smith M.E."/>
            <person name="James T.Y."/>
            <person name="Grigoriev I.V."/>
        </authorList>
    </citation>
    <scope>NUCLEOTIDE SEQUENCE [LARGE SCALE GENOMIC DNA]</scope>
    <source>
        <strain evidence="4 5">ATCC 52028</strain>
    </source>
</reference>
<evidence type="ECO:0000313" key="3">
    <source>
        <dbReference type="EMBL" id="RKP03945.1"/>
    </source>
</evidence>
<dbReference type="AlphaFoldDB" id="A0A4P9WVK5"/>
<gene>
    <name evidence="2" type="ORF">CAUPRSCDRAFT_12884</name>
    <name evidence="3" type="ORF">CXG81DRAFT_23358</name>
</gene>
<dbReference type="EMBL" id="ML014115">
    <property type="protein sequence ID" value="RKP03945.1"/>
    <property type="molecule type" value="Genomic_DNA"/>
</dbReference>
<dbReference type="InterPro" id="IPR019034">
    <property type="entry name" value="UPF0390"/>
</dbReference>
<accession>A0A4P9WVK5</accession>
<feature type="compositionally biased region" description="Basic residues" evidence="1">
    <location>
        <begin position="18"/>
        <end position="30"/>
    </location>
</feature>
<dbReference type="EMBL" id="ML011831">
    <property type="protein sequence ID" value="RKO95420.1"/>
    <property type="molecule type" value="Genomic_DNA"/>
</dbReference>
<keyword evidence="5" id="KW-1185">Reference proteome</keyword>
<sequence>MAQGGIKPSEAAKQQLAKLKRKQATRRPVKGAREVKPKPKSQAHLKQMKFTAKLRARAIQETEKYAAGKAFATGKLTIMKKTGQTSLEAQRKETKEKPRAF</sequence>
<evidence type="ECO:0000256" key="1">
    <source>
        <dbReference type="SAM" id="MobiDB-lite"/>
    </source>
</evidence>
<feature type="region of interest" description="Disordered" evidence="1">
    <location>
        <begin position="82"/>
        <end position="101"/>
    </location>
</feature>
<dbReference type="Proteomes" id="UP000268535">
    <property type="component" value="Unassembled WGS sequence"/>
</dbReference>
<name>A0A4P9WVK5_9FUNG</name>
<dbReference type="Proteomes" id="UP000274922">
    <property type="component" value="Unassembled WGS sequence"/>
</dbReference>
<evidence type="ECO:0000313" key="4">
    <source>
        <dbReference type="Proteomes" id="UP000268535"/>
    </source>
</evidence>